<dbReference type="Proteomes" id="UP001163293">
    <property type="component" value="Chromosome"/>
</dbReference>
<feature type="chain" id="PRO_5043825068" evidence="3">
    <location>
        <begin position="37"/>
        <end position="386"/>
    </location>
</feature>
<dbReference type="EMBL" id="CP101185">
    <property type="protein sequence ID" value="UYV97024.1"/>
    <property type="molecule type" value="Genomic_DNA"/>
</dbReference>
<reference evidence="4" key="1">
    <citation type="submission" date="2022-07" db="EMBL/GenBank/DDBJ databases">
        <authorList>
            <person name="Wu T."/>
        </authorList>
    </citation>
    <scope>NUCLEOTIDE SEQUENCE</scope>
    <source>
        <strain evidence="4">SD-1</strain>
    </source>
</reference>
<evidence type="ECO:0000313" key="4">
    <source>
        <dbReference type="EMBL" id="UYV97024.1"/>
    </source>
</evidence>
<organism evidence="4 5">
    <name type="scientific">Paenarthrobacter ureafaciens</name>
    <dbReference type="NCBI Taxonomy" id="37931"/>
    <lineage>
        <taxon>Bacteria</taxon>
        <taxon>Bacillati</taxon>
        <taxon>Actinomycetota</taxon>
        <taxon>Actinomycetes</taxon>
        <taxon>Micrococcales</taxon>
        <taxon>Micrococcaceae</taxon>
        <taxon>Paenarthrobacter</taxon>
    </lineage>
</organism>
<dbReference type="Gene3D" id="2.40.10.10">
    <property type="entry name" value="Trypsin-like serine proteases"/>
    <property type="match status" value="2"/>
</dbReference>
<evidence type="ECO:0000256" key="1">
    <source>
        <dbReference type="SAM" id="MobiDB-lite"/>
    </source>
</evidence>
<dbReference type="GO" id="GO:0004252">
    <property type="term" value="F:serine-type endopeptidase activity"/>
    <property type="evidence" value="ECO:0007669"/>
    <property type="project" value="InterPro"/>
</dbReference>
<feature type="signal peptide" evidence="3">
    <location>
        <begin position="1"/>
        <end position="36"/>
    </location>
</feature>
<accession>A0AAX3EGA6</accession>
<gene>
    <name evidence="4" type="ORF">NL394_18590</name>
</gene>
<evidence type="ECO:0000313" key="5">
    <source>
        <dbReference type="Proteomes" id="UP001163293"/>
    </source>
</evidence>
<dbReference type="PRINTS" id="PR00834">
    <property type="entry name" value="PROTEASES2C"/>
</dbReference>
<name>A0AAX3EGA6_PAEUR</name>
<protein>
    <submittedName>
        <fullName evidence="4">Trypsin-like peptidase domain-containing protein</fullName>
    </submittedName>
</protein>
<sequence>MKTPRTSWKAQKKHTAPLALAAALSIPLLAAAPATAEVNSDTIDKSIVWVDTAWSATVQVPFKDGTTETYKTTLVTLCTGWFVSTTGHVATAGHCVDADDALYTSIYAKVIDEQGLTGVKPENVDWPLSLADPLIKVDQPSGIDGGLLSGKTAITAQLIAKQGFEKGDNALLRIADMKDTPALALGAEAPKVREKVTSVGFPDLVGSTSDVERQKPSYRSGAVSSRSYSTQGVPRTEIDTDITPGMSGGPSVNEDGEVIGINSAYVARGSGQANYITDTQTLRDFLTSNGVKLAEATTASATPAAAADAPTSTTQDAPGIPLWLIAIVAVLVLAVVGMAVLLIMNMRKQRQPAAYAQAPAGPPAAIPPTPWMQNPNHPDNGPGRAP</sequence>
<feature type="transmembrane region" description="Helical" evidence="2">
    <location>
        <begin position="320"/>
        <end position="343"/>
    </location>
</feature>
<feature type="region of interest" description="Disordered" evidence="1">
    <location>
        <begin position="355"/>
        <end position="386"/>
    </location>
</feature>
<feature type="region of interest" description="Disordered" evidence="1">
    <location>
        <begin position="207"/>
        <end position="254"/>
    </location>
</feature>
<keyword evidence="2" id="KW-0472">Membrane</keyword>
<dbReference type="AlphaFoldDB" id="A0AAX3EGA6"/>
<evidence type="ECO:0000256" key="3">
    <source>
        <dbReference type="SAM" id="SignalP"/>
    </source>
</evidence>
<evidence type="ECO:0000256" key="2">
    <source>
        <dbReference type="SAM" id="Phobius"/>
    </source>
</evidence>
<feature type="compositionally biased region" description="Pro residues" evidence="1">
    <location>
        <begin position="360"/>
        <end position="370"/>
    </location>
</feature>
<dbReference type="PANTHER" id="PTHR43019">
    <property type="entry name" value="SERINE ENDOPROTEASE DEGS"/>
    <property type="match status" value="1"/>
</dbReference>
<feature type="compositionally biased region" description="Polar residues" evidence="1">
    <location>
        <begin position="222"/>
        <end position="233"/>
    </location>
</feature>
<keyword evidence="2" id="KW-0812">Transmembrane</keyword>
<keyword evidence="3" id="KW-0732">Signal</keyword>
<dbReference type="InterPro" id="IPR009003">
    <property type="entry name" value="Peptidase_S1_PA"/>
</dbReference>
<dbReference type="SUPFAM" id="SSF50494">
    <property type="entry name" value="Trypsin-like serine proteases"/>
    <property type="match status" value="1"/>
</dbReference>
<keyword evidence="2" id="KW-1133">Transmembrane helix</keyword>
<dbReference type="InterPro" id="IPR001940">
    <property type="entry name" value="Peptidase_S1C"/>
</dbReference>
<dbReference type="RefSeq" id="WP_062098006.1">
    <property type="nucleotide sequence ID" value="NZ_BDMH01000056.1"/>
</dbReference>
<dbReference type="Pfam" id="PF13365">
    <property type="entry name" value="Trypsin_2"/>
    <property type="match status" value="1"/>
</dbReference>
<dbReference type="GO" id="GO:0006508">
    <property type="term" value="P:proteolysis"/>
    <property type="evidence" value="ECO:0007669"/>
    <property type="project" value="InterPro"/>
</dbReference>
<keyword evidence="5" id="KW-1185">Reference proteome</keyword>
<dbReference type="InterPro" id="IPR043504">
    <property type="entry name" value="Peptidase_S1_PA_chymotrypsin"/>
</dbReference>
<proteinExistence type="predicted"/>
<dbReference type="PANTHER" id="PTHR43019:SF23">
    <property type="entry name" value="PROTEASE DO-LIKE 5, CHLOROPLASTIC"/>
    <property type="match status" value="1"/>
</dbReference>